<comment type="similarity">
    <text evidence="1">Belongs to the thymidylate kinase family.</text>
</comment>
<evidence type="ECO:0000256" key="1">
    <source>
        <dbReference type="ARBA" id="ARBA00009776"/>
    </source>
</evidence>
<gene>
    <name evidence="6" type="ORF">GCM10009839_13820</name>
</gene>
<dbReference type="InterPro" id="IPR027417">
    <property type="entry name" value="P-loop_NTPase"/>
</dbReference>
<dbReference type="InterPro" id="IPR039430">
    <property type="entry name" value="Thymidylate_kin-like_dom"/>
</dbReference>
<sequence length="186" mass="20355">MLLAERFAALAPVLHTTQPSDSEIGKLARHGTFDYHGLPLALLVAADRYLHTTTVIEPAIAAGTIVVCDRYLLSSLVLEQLDGVDADFITDLYRHLPLPDFAFVLHDEPERCRERAAARGGYSRFHQNDPATAATEGEMFTALAETLAAHGYPVRRVKVAGRSAAAVAEEIHAEVETSWATSHPRR</sequence>
<reference evidence="7" key="1">
    <citation type="journal article" date="2019" name="Int. J. Syst. Evol. Microbiol.">
        <title>The Global Catalogue of Microorganisms (GCM) 10K type strain sequencing project: providing services to taxonomists for standard genome sequencing and annotation.</title>
        <authorList>
            <consortium name="The Broad Institute Genomics Platform"/>
            <consortium name="The Broad Institute Genome Sequencing Center for Infectious Disease"/>
            <person name="Wu L."/>
            <person name="Ma J."/>
        </authorList>
    </citation>
    <scope>NUCLEOTIDE SEQUENCE [LARGE SCALE GENOMIC DNA]</scope>
    <source>
        <strain evidence="7">JCM 16014</strain>
    </source>
</reference>
<evidence type="ECO:0000256" key="4">
    <source>
        <dbReference type="ARBA" id="ARBA00022840"/>
    </source>
</evidence>
<proteinExistence type="inferred from homology"/>
<dbReference type="Pfam" id="PF02223">
    <property type="entry name" value="Thymidylate_kin"/>
    <property type="match status" value="1"/>
</dbReference>
<evidence type="ECO:0000313" key="7">
    <source>
        <dbReference type="Proteomes" id="UP001500751"/>
    </source>
</evidence>
<evidence type="ECO:0000256" key="2">
    <source>
        <dbReference type="ARBA" id="ARBA00017144"/>
    </source>
</evidence>
<evidence type="ECO:0000313" key="6">
    <source>
        <dbReference type="EMBL" id="GAA2018823.1"/>
    </source>
</evidence>
<dbReference type="PANTHER" id="PTHR10344">
    <property type="entry name" value="THYMIDYLATE KINASE"/>
    <property type="match status" value="1"/>
</dbReference>
<feature type="domain" description="Thymidylate kinase-like" evidence="5">
    <location>
        <begin position="2"/>
        <end position="129"/>
    </location>
</feature>
<comment type="caution">
    <text evidence="6">The sequence shown here is derived from an EMBL/GenBank/DDBJ whole genome shotgun (WGS) entry which is preliminary data.</text>
</comment>
<organism evidence="6 7">
    <name type="scientific">Catenulispora yoronensis</name>
    <dbReference type="NCBI Taxonomy" id="450799"/>
    <lineage>
        <taxon>Bacteria</taxon>
        <taxon>Bacillati</taxon>
        <taxon>Actinomycetota</taxon>
        <taxon>Actinomycetes</taxon>
        <taxon>Catenulisporales</taxon>
        <taxon>Catenulisporaceae</taxon>
        <taxon>Catenulispora</taxon>
    </lineage>
</organism>
<dbReference type="PANTHER" id="PTHR10344:SF4">
    <property type="entry name" value="UMP-CMP KINASE 2, MITOCHONDRIAL"/>
    <property type="match status" value="1"/>
</dbReference>
<keyword evidence="4" id="KW-0067">ATP-binding</keyword>
<name>A0ABP5FA16_9ACTN</name>
<accession>A0ABP5FA16</accession>
<keyword evidence="7" id="KW-1185">Reference proteome</keyword>
<keyword evidence="3" id="KW-0547">Nucleotide-binding</keyword>
<dbReference type="Gene3D" id="3.40.50.300">
    <property type="entry name" value="P-loop containing nucleotide triphosphate hydrolases"/>
    <property type="match status" value="1"/>
</dbReference>
<dbReference type="SUPFAM" id="SSF52540">
    <property type="entry name" value="P-loop containing nucleoside triphosphate hydrolases"/>
    <property type="match status" value="1"/>
</dbReference>
<protein>
    <recommendedName>
        <fullName evidence="2">Thymidylate kinase</fullName>
    </recommendedName>
</protein>
<evidence type="ECO:0000256" key="3">
    <source>
        <dbReference type="ARBA" id="ARBA00022741"/>
    </source>
</evidence>
<evidence type="ECO:0000259" key="5">
    <source>
        <dbReference type="Pfam" id="PF02223"/>
    </source>
</evidence>
<dbReference type="EMBL" id="BAAAQN010000006">
    <property type="protein sequence ID" value="GAA2018823.1"/>
    <property type="molecule type" value="Genomic_DNA"/>
</dbReference>
<dbReference type="Proteomes" id="UP001500751">
    <property type="component" value="Unassembled WGS sequence"/>
</dbReference>